<name>A0A172ZIE4_9BACL</name>
<dbReference type="Proteomes" id="UP000078148">
    <property type="component" value="Chromosome"/>
</dbReference>
<dbReference type="RefSeq" id="WP_060535469.1">
    <property type="nucleotide sequence ID" value="NZ_CP013023.1"/>
</dbReference>
<dbReference type="OrthoDB" id="2623662at2"/>
<dbReference type="KEGG" id="pbv:AR543_16010"/>
<accession>A0A172ZIE4</accession>
<proteinExistence type="predicted"/>
<sequence>MRVNPIEAVRRITAEVAAYTRQILVRREQKQTERSEQQITQTQDKAINFDQFLEKVPAVQPVKPGYVQQINRPEPIGFKVPAFTAEASTASSQRLSSAQKAYELSMIDQNMTTIEPFDSRA</sequence>
<evidence type="ECO:0000313" key="1">
    <source>
        <dbReference type="EMBL" id="ANF97358.1"/>
    </source>
</evidence>
<reference evidence="2" key="1">
    <citation type="submission" date="2015-10" db="EMBL/GenBank/DDBJ databases">
        <title>Genome of Paenibacillus bovis sp. nov.</title>
        <authorList>
            <person name="Wu Z."/>
            <person name="Gao C."/>
            <person name="Liu Z."/>
            <person name="Zheng H."/>
        </authorList>
    </citation>
    <scope>NUCLEOTIDE SEQUENCE [LARGE SCALE GENOMIC DNA]</scope>
    <source>
        <strain evidence="2">BD3526</strain>
    </source>
</reference>
<protein>
    <submittedName>
        <fullName evidence="1">Uncharacterized protein</fullName>
    </submittedName>
</protein>
<keyword evidence="2" id="KW-1185">Reference proteome</keyword>
<dbReference type="AlphaFoldDB" id="A0A172ZIE4"/>
<reference evidence="1 2" key="2">
    <citation type="journal article" date="2016" name="Int. J. Syst. Evol. Microbiol.">
        <title>Paenibacillus bovis sp. nov., isolated from raw yak (Bos grunniens) milk.</title>
        <authorList>
            <person name="Gao C."/>
            <person name="Han J."/>
            <person name="Liu Z."/>
            <person name="Xu X."/>
            <person name="Hang F."/>
            <person name="Wu Z."/>
        </authorList>
    </citation>
    <scope>NUCLEOTIDE SEQUENCE [LARGE SCALE GENOMIC DNA]</scope>
    <source>
        <strain evidence="1 2">BD3526</strain>
    </source>
</reference>
<organism evidence="1 2">
    <name type="scientific">Paenibacillus bovis</name>
    <dbReference type="NCBI Taxonomy" id="1616788"/>
    <lineage>
        <taxon>Bacteria</taxon>
        <taxon>Bacillati</taxon>
        <taxon>Bacillota</taxon>
        <taxon>Bacilli</taxon>
        <taxon>Bacillales</taxon>
        <taxon>Paenibacillaceae</taxon>
        <taxon>Paenibacillus</taxon>
    </lineage>
</organism>
<gene>
    <name evidence="1" type="ORF">AR543_16010</name>
</gene>
<evidence type="ECO:0000313" key="2">
    <source>
        <dbReference type="Proteomes" id="UP000078148"/>
    </source>
</evidence>
<dbReference type="EMBL" id="CP013023">
    <property type="protein sequence ID" value="ANF97358.1"/>
    <property type="molecule type" value="Genomic_DNA"/>
</dbReference>